<dbReference type="PANTHER" id="PTHR11727:SF7">
    <property type="entry name" value="DIMETHYLADENOSINE TRANSFERASE-RELATED"/>
    <property type="match status" value="1"/>
</dbReference>
<dbReference type="GO" id="GO:0000179">
    <property type="term" value="F:rRNA (adenine-N6,N6-)-dimethyltransferase activity"/>
    <property type="evidence" value="ECO:0007669"/>
    <property type="project" value="InterPro"/>
</dbReference>
<keyword evidence="4" id="KW-0808">Transferase</keyword>
<name>A0A0F9NLX0_9ZZZZ</name>
<keyword evidence="1" id="KW-0963">Cytoplasm</keyword>
<evidence type="ECO:0000256" key="5">
    <source>
        <dbReference type="ARBA" id="ARBA00022691"/>
    </source>
</evidence>
<dbReference type="EMBL" id="LAZR01003234">
    <property type="protein sequence ID" value="KKN20525.1"/>
    <property type="molecule type" value="Genomic_DNA"/>
</dbReference>
<dbReference type="PROSITE" id="PS51689">
    <property type="entry name" value="SAM_RNA_A_N6_MT"/>
    <property type="match status" value="1"/>
</dbReference>
<keyword evidence="3" id="KW-0489">Methyltransferase</keyword>
<dbReference type="Pfam" id="PF00398">
    <property type="entry name" value="RrnaAD"/>
    <property type="match status" value="1"/>
</dbReference>
<dbReference type="Gene3D" id="1.10.8.100">
    <property type="entry name" value="Ribosomal RNA adenine dimethylase-like, domain 2"/>
    <property type="match status" value="1"/>
</dbReference>
<dbReference type="InterPro" id="IPR001737">
    <property type="entry name" value="KsgA/Erm"/>
</dbReference>
<protein>
    <recommendedName>
        <fullName evidence="7">Ribosomal RNA adenine methylase transferase N-terminal domain-containing protein</fullName>
    </recommendedName>
</protein>
<evidence type="ECO:0000256" key="3">
    <source>
        <dbReference type="ARBA" id="ARBA00022603"/>
    </source>
</evidence>
<dbReference type="HAMAP" id="MF_00607">
    <property type="entry name" value="16SrRNA_methyltr_A"/>
    <property type="match status" value="1"/>
</dbReference>
<evidence type="ECO:0000256" key="2">
    <source>
        <dbReference type="ARBA" id="ARBA00022552"/>
    </source>
</evidence>
<dbReference type="AlphaFoldDB" id="A0A0F9NLX0"/>
<feature type="domain" description="Ribosomal RNA adenine methylase transferase N-terminal" evidence="7">
    <location>
        <begin position="37"/>
        <end position="205"/>
    </location>
</feature>
<dbReference type="NCBIfam" id="TIGR00755">
    <property type="entry name" value="ksgA"/>
    <property type="match status" value="1"/>
</dbReference>
<dbReference type="FunFam" id="3.40.50.150:FF:000023">
    <property type="entry name" value="Ribosomal RNA small subunit methyltransferase A"/>
    <property type="match status" value="1"/>
</dbReference>
<dbReference type="InterPro" id="IPR029063">
    <property type="entry name" value="SAM-dependent_MTases_sf"/>
</dbReference>
<dbReference type="Gene3D" id="3.40.50.150">
    <property type="entry name" value="Vaccinia Virus protein VP39"/>
    <property type="match status" value="1"/>
</dbReference>
<dbReference type="InterPro" id="IPR020598">
    <property type="entry name" value="rRNA_Ade_methylase_Trfase_N"/>
</dbReference>
<dbReference type="InterPro" id="IPR020596">
    <property type="entry name" value="rRNA_Ade_Mease_Trfase_CS"/>
</dbReference>
<evidence type="ECO:0000259" key="7">
    <source>
        <dbReference type="SMART" id="SM00650"/>
    </source>
</evidence>
<keyword evidence="6" id="KW-0694">RNA-binding</keyword>
<dbReference type="SMART" id="SM00650">
    <property type="entry name" value="rADc"/>
    <property type="match status" value="1"/>
</dbReference>
<reference evidence="8" key="1">
    <citation type="journal article" date="2015" name="Nature">
        <title>Complex archaea that bridge the gap between prokaryotes and eukaryotes.</title>
        <authorList>
            <person name="Spang A."/>
            <person name="Saw J.H."/>
            <person name="Jorgensen S.L."/>
            <person name="Zaremba-Niedzwiedzka K."/>
            <person name="Martijn J."/>
            <person name="Lind A.E."/>
            <person name="van Eijk R."/>
            <person name="Schleper C."/>
            <person name="Guy L."/>
            <person name="Ettema T.J."/>
        </authorList>
    </citation>
    <scope>NUCLEOTIDE SEQUENCE</scope>
</reference>
<comment type="caution">
    <text evidence="8">The sequence shown here is derived from an EMBL/GenBank/DDBJ whole genome shotgun (WGS) entry which is preliminary data.</text>
</comment>
<dbReference type="PROSITE" id="PS01131">
    <property type="entry name" value="RRNA_A_DIMETH"/>
    <property type="match status" value="1"/>
</dbReference>
<dbReference type="CDD" id="cd02440">
    <property type="entry name" value="AdoMet_MTases"/>
    <property type="match status" value="1"/>
</dbReference>
<proteinExistence type="inferred from homology"/>
<keyword evidence="5" id="KW-0949">S-adenosyl-L-methionine</keyword>
<evidence type="ECO:0000256" key="4">
    <source>
        <dbReference type="ARBA" id="ARBA00022679"/>
    </source>
</evidence>
<dbReference type="InterPro" id="IPR023165">
    <property type="entry name" value="rRNA_Ade_diMease-like_C"/>
</dbReference>
<evidence type="ECO:0000313" key="8">
    <source>
        <dbReference type="EMBL" id="KKN20525.1"/>
    </source>
</evidence>
<dbReference type="SUPFAM" id="SSF53335">
    <property type="entry name" value="S-adenosyl-L-methionine-dependent methyltransferases"/>
    <property type="match status" value="1"/>
</dbReference>
<dbReference type="PANTHER" id="PTHR11727">
    <property type="entry name" value="DIMETHYLADENOSINE TRANSFERASE"/>
    <property type="match status" value="1"/>
</dbReference>
<gene>
    <name evidence="8" type="ORF">LCGC14_0934710</name>
</gene>
<accession>A0A0F9NLX0</accession>
<evidence type="ECO:0000256" key="6">
    <source>
        <dbReference type="ARBA" id="ARBA00022884"/>
    </source>
</evidence>
<organism evidence="8">
    <name type="scientific">marine sediment metagenome</name>
    <dbReference type="NCBI Taxonomy" id="412755"/>
    <lineage>
        <taxon>unclassified sequences</taxon>
        <taxon>metagenomes</taxon>
        <taxon>ecological metagenomes</taxon>
    </lineage>
</organism>
<dbReference type="GO" id="GO:0005829">
    <property type="term" value="C:cytosol"/>
    <property type="evidence" value="ECO:0007669"/>
    <property type="project" value="TreeGrafter"/>
</dbReference>
<sequence length="275" mass="30530">MKQKKLTNPSVVIGILKKAGLRLTKGLGQHFLVDENIRRKIIEAADLDSSDVVLEVGPGIGTLSQEIAPKVKKLWLIELDETFIPILKENVPSDNTEIRNEDALQIDLASLDPAPTKMVSNLPYNIAAPLIIRLLSETTIERFVLMVQHEAATRLSAGPHSKEYGALTVKIAYFAKIKKLFDVSNQVFLPKPNVRSAVIEITRRPGQKADARLFKLIGELFAHRRKSVKKGLIIAGYNKETVEKSLQESGIDPKKRPENLVVVDFQALDTSLAKV</sequence>
<keyword evidence="2" id="KW-0698">rRNA processing</keyword>
<evidence type="ECO:0000256" key="1">
    <source>
        <dbReference type="ARBA" id="ARBA00022490"/>
    </source>
</evidence>
<dbReference type="GO" id="GO:0003723">
    <property type="term" value="F:RNA binding"/>
    <property type="evidence" value="ECO:0007669"/>
    <property type="project" value="UniProtKB-KW"/>
</dbReference>
<dbReference type="InterPro" id="IPR011530">
    <property type="entry name" value="rRNA_adenine_dimethylase"/>
</dbReference>